<gene>
    <name evidence="1" type="ORF">Sradi_1499800</name>
</gene>
<proteinExistence type="predicted"/>
<organism evidence="1">
    <name type="scientific">Sesamum radiatum</name>
    <name type="common">Black benniseed</name>
    <dbReference type="NCBI Taxonomy" id="300843"/>
    <lineage>
        <taxon>Eukaryota</taxon>
        <taxon>Viridiplantae</taxon>
        <taxon>Streptophyta</taxon>
        <taxon>Embryophyta</taxon>
        <taxon>Tracheophyta</taxon>
        <taxon>Spermatophyta</taxon>
        <taxon>Magnoliopsida</taxon>
        <taxon>eudicotyledons</taxon>
        <taxon>Gunneridae</taxon>
        <taxon>Pentapetalae</taxon>
        <taxon>asterids</taxon>
        <taxon>lamiids</taxon>
        <taxon>Lamiales</taxon>
        <taxon>Pedaliaceae</taxon>
        <taxon>Sesamum</taxon>
    </lineage>
</organism>
<protein>
    <submittedName>
        <fullName evidence="1">Uncharacterized protein</fullName>
    </submittedName>
</protein>
<reference evidence="1" key="1">
    <citation type="submission" date="2020-06" db="EMBL/GenBank/DDBJ databases">
        <authorList>
            <person name="Li T."/>
            <person name="Hu X."/>
            <person name="Zhang T."/>
            <person name="Song X."/>
            <person name="Zhang H."/>
            <person name="Dai N."/>
            <person name="Sheng W."/>
            <person name="Hou X."/>
            <person name="Wei L."/>
        </authorList>
    </citation>
    <scope>NUCLEOTIDE SEQUENCE</scope>
    <source>
        <strain evidence="1">G02</strain>
        <tissue evidence="1">Leaf</tissue>
    </source>
</reference>
<evidence type="ECO:0000313" key="1">
    <source>
        <dbReference type="EMBL" id="KAL0412981.1"/>
    </source>
</evidence>
<name>A0AAW2UB10_SESRA</name>
<dbReference type="EMBL" id="JACGWJ010000006">
    <property type="protein sequence ID" value="KAL0412981.1"/>
    <property type="molecule type" value="Genomic_DNA"/>
</dbReference>
<reference evidence="1" key="2">
    <citation type="journal article" date="2024" name="Plant">
        <title>Genomic evolution and insights into agronomic trait innovations of Sesamum species.</title>
        <authorList>
            <person name="Miao H."/>
            <person name="Wang L."/>
            <person name="Qu L."/>
            <person name="Liu H."/>
            <person name="Sun Y."/>
            <person name="Le M."/>
            <person name="Wang Q."/>
            <person name="Wei S."/>
            <person name="Zheng Y."/>
            <person name="Lin W."/>
            <person name="Duan Y."/>
            <person name="Cao H."/>
            <person name="Xiong S."/>
            <person name="Wang X."/>
            <person name="Wei L."/>
            <person name="Li C."/>
            <person name="Ma Q."/>
            <person name="Ju M."/>
            <person name="Zhao R."/>
            <person name="Li G."/>
            <person name="Mu C."/>
            <person name="Tian Q."/>
            <person name="Mei H."/>
            <person name="Zhang T."/>
            <person name="Gao T."/>
            <person name="Zhang H."/>
        </authorList>
    </citation>
    <scope>NUCLEOTIDE SEQUENCE</scope>
    <source>
        <strain evidence="1">G02</strain>
    </source>
</reference>
<accession>A0AAW2UB10</accession>
<dbReference type="AlphaFoldDB" id="A0AAW2UB10"/>
<comment type="caution">
    <text evidence="1">The sequence shown here is derived from an EMBL/GenBank/DDBJ whole genome shotgun (WGS) entry which is preliminary data.</text>
</comment>
<sequence>MLAHREVRPPPVVGLVHGASLGDGVLGLFPSLGFAQGVKASPYEVATVHGVGVALFHSSVFHG</sequence>